<dbReference type="GO" id="GO:0016740">
    <property type="term" value="F:transferase activity"/>
    <property type="evidence" value="ECO:0007669"/>
    <property type="project" value="UniProtKB-UniRule"/>
</dbReference>
<dbReference type="SUPFAM" id="SSF143631">
    <property type="entry name" value="ApbE-like"/>
    <property type="match status" value="1"/>
</dbReference>
<evidence type="ECO:0000313" key="12">
    <source>
        <dbReference type="EMBL" id="MBK1880588.1"/>
    </source>
</evidence>
<evidence type="ECO:0000256" key="8">
    <source>
        <dbReference type="ARBA" id="ARBA00031306"/>
    </source>
</evidence>
<dbReference type="GO" id="GO:0046872">
    <property type="term" value="F:metal ion binding"/>
    <property type="evidence" value="ECO:0007669"/>
    <property type="project" value="UniProtKB-UniRule"/>
</dbReference>
<evidence type="ECO:0000256" key="1">
    <source>
        <dbReference type="ARBA" id="ARBA00011955"/>
    </source>
</evidence>
<evidence type="ECO:0000256" key="5">
    <source>
        <dbReference type="ARBA" id="ARBA00022723"/>
    </source>
</evidence>
<dbReference type="Pfam" id="PF02424">
    <property type="entry name" value="ApbE"/>
    <property type="match status" value="1"/>
</dbReference>
<dbReference type="PANTHER" id="PTHR30040:SF2">
    <property type="entry name" value="FAD:PROTEIN FMN TRANSFERASE"/>
    <property type="match status" value="1"/>
</dbReference>
<keyword evidence="4 10" id="KW-0808">Transferase</keyword>
<evidence type="ECO:0000256" key="7">
    <source>
        <dbReference type="ARBA" id="ARBA00022842"/>
    </source>
</evidence>
<comment type="similarity">
    <text evidence="10">Belongs to the ApbE family.</text>
</comment>
<sequence length="332" mass="36543">MVVLAGDQAYRKEIKSRLAFEEARGLFRLQFQALGTNCGVLFSGVTQEQAFQFAREAVDWVACFEGKYSRFLDTSLLSEINRQAGKAWVKLDEDAEHLFALCDDLNFMTHGRLDPSGLPLILLWDYRRKRLELPSEGEVAQARELVGWQKVERRAGEVFLPREGMCLDFGGFGKEYAVDKVAGLAVSNGIGSALIDFGQDIHVLGTPPDSPAWHIGLEDPARPGSTWVGLAMIREGGVATSGDYHRGFFFEGKRYGHIIDLKTGYPVANGLRSVSVVAPSCLEAGVLSTAAFVAGELEGMKLLEANYGAEGCFVGETSNYQTSRFYEYVVQD</sequence>
<evidence type="ECO:0000256" key="2">
    <source>
        <dbReference type="ARBA" id="ARBA00016337"/>
    </source>
</evidence>
<dbReference type="Gene3D" id="3.10.520.10">
    <property type="entry name" value="ApbE-like domains"/>
    <property type="match status" value="1"/>
</dbReference>
<name>A0A934S2B9_9BACT</name>
<keyword evidence="7 10" id="KW-0460">Magnesium</keyword>
<dbReference type="PIRSF" id="PIRSF006268">
    <property type="entry name" value="ApbE"/>
    <property type="match status" value="1"/>
</dbReference>
<dbReference type="InterPro" id="IPR024932">
    <property type="entry name" value="ApbE"/>
</dbReference>
<dbReference type="EMBL" id="JAENIL010000101">
    <property type="protein sequence ID" value="MBK1880588.1"/>
    <property type="molecule type" value="Genomic_DNA"/>
</dbReference>
<keyword evidence="5 10" id="KW-0479">Metal-binding</keyword>
<comment type="cofactor">
    <cofactor evidence="11">
        <name>Mg(2+)</name>
        <dbReference type="ChEBI" id="CHEBI:18420"/>
    </cofactor>
    <cofactor evidence="11">
        <name>Mn(2+)</name>
        <dbReference type="ChEBI" id="CHEBI:29035"/>
    </cofactor>
    <text evidence="11">Magnesium. Can also use manganese.</text>
</comment>
<feature type="binding site" evidence="11">
    <location>
        <position position="289"/>
    </location>
    <ligand>
        <name>Mg(2+)</name>
        <dbReference type="ChEBI" id="CHEBI:18420"/>
    </ligand>
</feature>
<evidence type="ECO:0000256" key="11">
    <source>
        <dbReference type="PIRSR" id="PIRSR006268-2"/>
    </source>
</evidence>
<keyword evidence="6 10" id="KW-0274">FAD</keyword>
<accession>A0A934S2B9</accession>
<proteinExistence type="inferred from homology"/>
<dbReference type="EC" id="2.7.1.180" evidence="1 10"/>
<keyword evidence="13" id="KW-1185">Reference proteome</keyword>
<evidence type="ECO:0000256" key="4">
    <source>
        <dbReference type="ARBA" id="ARBA00022679"/>
    </source>
</evidence>
<dbReference type="Proteomes" id="UP000617628">
    <property type="component" value="Unassembled WGS sequence"/>
</dbReference>
<feature type="binding site" evidence="11">
    <location>
        <position position="171"/>
    </location>
    <ligand>
        <name>Mg(2+)</name>
        <dbReference type="ChEBI" id="CHEBI:18420"/>
    </ligand>
</feature>
<dbReference type="PANTHER" id="PTHR30040">
    <property type="entry name" value="THIAMINE BIOSYNTHESIS LIPOPROTEIN APBE"/>
    <property type="match status" value="1"/>
</dbReference>
<reference evidence="12" key="1">
    <citation type="submission" date="2021-01" db="EMBL/GenBank/DDBJ databases">
        <title>Modified the classification status of verrucomicrobia.</title>
        <authorList>
            <person name="Feng X."/>
        </authorList>
    </citation>
    <scope>NUCLEOTIDE SEQUENCE</scope>
    <source>
        <strain evidence="12">KCTC 13126</strain>
    </source>
</reference>
<keyword evidence="3 10" id="KW-0285">Flavoprotein</keyword>
<dbReference type="AlphaFoldDB" id="A0A934S2B9"/>
<comment type="catalytic activity">
    <reaction evidence="9 10">
        <text>L-threonyl-[protein] + FAD = FMN-L-threonyl-[protein] + AMP + H(+)</text>
        <dbReference type="Rhea" id="RHEA:36847"/>
        <dbReference type="Rhea" id="RHEA-COMP:11060"/>
        <dbReference type="Rhea" id="RHEA-COMP:11061"/>
        <dbReference type="ChEBI" id="CHEBI:15378"/>
        <dbReference type="ChEBI" id="CHEBI:30013"/>
        <dbReference type="ChEBI" id="CHEBI:57692"/>
        <dbReference type="ChEBI" id="CHEBI:74257"/>
        <dbReference type="ChEBI" id="CHEBI:456215"/>
        <dbReference type="EC" id="2.7.1.180"/>
    </reaction>
</comment>
<gene>
    <name evidence="12" type="ORF">JIN87_27120</name>
</gene>
<evidence type="ECO:0000256" key="6">
    <source>
        <dbReference type="ARBA" id="ARBA00022827"/>
    </source>
</evidence>
<dbReference type="InterPro" id="IPR003374">
    <property type="entry name" value="ApbE-like_sf"/>
</dbReference>
<evidence type="ECO:0000313" key="13">
    <source>
        <dbReference type="Proteomes" id="UP000617628"/>
    </source>
</evidence>
<evidence type="ECO:0000256" key="3">
    <source>
        <dbReference type="ARBA" id="ARBA00022630"/>
    </source>
</evidence>
<evidence type="ECO:0000256" key="10">
    <source>
        <dbReference type="PIRNR" id="PIRNR006268"/>
    </source>
</evidence>
<evidence type="ECO:0000256" key="9">
    <source>
        <dbReference type="ARBA" id="ARBA00048540"/>
    </source>
</evidence>
<comment type="caution">
    <text evidence="12">The sequence shown here is derived from an EMBL/GenBank/DDBJ whole genome shotgun (WGS) entry which is preliminary data.</text>
</comment>
<protein>
    <recommendedName>
        <fullName evidence="2 10">FAD:protein FMN transferase</fullName>
        <ecNumber evidence="1 10">2.7.1.180</ecNumber>
    </recommendedName>
    <alternativeName>
        <fullName evidence="8 10">Flavin transferase</fullName>
    </alternativeName>
</protein>
<organism evidence="12 13">
    <name type="scientific">Pelagicoccus mobilis</name>
    <dbReference type="NCBI Taxonomy" id="415221"/>
    <lineage>
        <taxon>Bacteria</taxon>
        <taxon>Pseudomonadati</taxon>
        <taxon>Verrucomicrobiota</taxon>
        <taxon>Opitutia</taxon>
        <taxon>Puniceicoccales</taxon>
        <taxon>Pelagicoccaceae</taxon>
        <taxon>Pelagicoccus</taxon>
    </lineage>
</organism>